<reference evidence="3 4" key="1">
    <citation type="submission" date="2024-06" db="EMBL/GenBank/DDBJ databases">
        <title>The Natural Products Discovery Center: Release of the First 8490 Sequenced Strains for Exploring Actinobacteria Biosynthetic Diversity.</title>
        <authorList>
            <person name="Kalkreuter E."/>
            <person name="Kautsar S.A."/>
            <person name="Yang D."/>
            <person name="Bader C.D."/>
            <person name="Teijaro C.N."/>
            <person name="Fluegel L."/>
            <person name="Davis C.M."/>
            <person name="Simpson J.R."/>
            <person name="Lauterbach L."/>
            <person name="Steele A.D."/>
            <person name="Gui C."/>
            <person name="Meng S."/>
            <person name="Li G."/>
            <person name="Viehrig K."/>
            <person name="Ye F."/>
            <person name="Su P."/>
            <person name="Kiefer A.F."/>
            <person name="Nichols A."/>
            <person name="Cepeda A.J."/>
            <person name="Yan W."/>
            <person name="Fan B."/>
            <person name="Jiang Y."/>
            <person name="Adhikari A."/>
            <person name="Zheng C.-J."/>
            <person name="Schuster L."/>
            <person name="Cowan T.M."/>
            <person name="Smanski M.J."/>
            <person name="Chevrette M.G."/>
            <person name="De Carvalho L.P.S."/>
            <person name="Shen B."/>
        </authorList>
    </citation>
    <scope>NUCLEOTIDE SEQUENCE [LARGE SCALE GENOMIC DNA]</scope>
    <source>
        <strain evidence="3 4">NPDC000634</strain>
    </source>
</reference>
<dbReference type="SUPFAM" id="SSF52129">
    <property type="entry name" value="Caspase-like"/>
    <property type="match status" value="1"/>
</dbReference>
<gene>
    <name evidence="3" type="ORF">ABT317_44630</name>
</gene>
<accession>A0ABV1WI44</accession>
<feature type="region of interest" description="Disordered" evidence="1">
    <location>
        <begin position="249"/>
        <end position="334"/>
    </location>
</feature>
<name>A0ABV1WI44_9ACTN</name>
<feature type="compositionally biased region" description="Low complexity" evidence="1">
    <location>
        <begin position="291"/>
        <end position="314"/>
    </location>
</feature>
<dbReference type="Proteomes" id="UP001458415">
    <property type="component" value="Unassembled WGS sequence"/>
</dbReference>
<feature type="domain" description="Peptidase C14 caspase" evidence="2">
    <location>
        <begin position="12"/>
        <end position="217"/>
    </location>
</feature>
<dbReference type="EMBL" id="JBEPCU010001543">
    <property type="protein sequence ID" value="MER6983855.1"/>
    <property type="molecule type" value="Genomic_DNA"/>
</dbReference>
<sequence length="334" mass="34900">MSRLDPRGRVNRALLVGVSEYDHTQPVEPDGVPGDLPAVRHNINGMRHALLRGGVFGEREITVCRSPSLDDFTEELHTAARQAEGLLLCYFAGHGAVPSAGNELFLQMRNARVVAGGQAVFPGADAFTGVLTVLAGSGARRIVVILDCCYAGNAAKVWHDFVHHQRILLLMSVQANRLIDSGDGTGPTPFTEEVVRLLGTDEEVSARDLFAGLREGMLRAARTTTLGDRWEPQLAAEPGTDVLLTARAEKPKAPPPRPSAPSPEPGPGSAPAPAPDPAPGRAVPPTPTPAAPHVAPSSVPLQSSEEPAPSTQSSAPPPGGGRTEHIEGIAPGGP</sequence>
<evidence type="ECO:0000256" key="1">
    <source>
        <dbReference type="SAM" id="MobiDB-lite"/>
    </source>
</evidence>
<evidence type="ECO:0000313" key="4">
    <source>
        <dbReference type="Proteomes" id="UP001458415"/>
    </source>
</evidence>
<evidence type="ECO:0000259" key="2">
    <source>
        <dbReference type="Pfam" id="PF00656"/>
    </source>
</evidence>
<dbReference type="InterPro" id="IPR029030">
    <property type="entry name" value="Caspase-like_dom_sf"/>
</dbReference>
<dbReference type="Gene3D" id="3.40.50.1460">
    <property type="match status" value="1"/>
</dbReference>
<proteinExistence type="predicted"/>
<dbReference type="InterPro" id="IPR011600">
    <property type="entry name" value="Pept_C14_caspase"/>
</dbReference>
<organism evidence="3 4">
    <name type="scientific">Streptomyces carpinensis</name>
    <dbReference type="NCBI Taxonomy" id="66369"/>
    <lineage>
        <taxon>Bacteria</taxon>
        <taxon>Bacillati</taxon>
        <taxon>Actinomycetota</taxon>
        <taxon>Actinomycetes</taxon>
        <taxon>Kitasatosporales</taxon>
        <taxon>Streptomycetaceae</taxon>
        <taxon>Streptomyces</taxon>
    </lineage>
</organism>
<feature type="non-terminal residue" evidence="3">
    <location>
        <position position="334"/>
    </location>
</feature>
<comment type="caution">
    <text evidence="3">The sequence shown here is derived from an EMBL/GenBank/DDBJ whole genome shotgun (WGS) entry which is preliminary data.</text>
</comment>
<protein>
    <submittedName>
        <fullName evidence="3">Caspase family protein</fullName>
    </submittedName>
</protein>
<feature type="compositionally biased region" description="Pro residues" evidence="1">
    <location>
        <begin position="253"/>
        <end position="290"/>
    </location>
</feature>
<evidence type="ECO:0000313" key="3">
    <source>
        <dbReference type="EMBL" id="MER6983855.1"/>
    </source>
</evidence>
<keyword evidence="4" id="KW-1185">Reference proteome</keyword>
<dbReference type="Pfam" id="PF00656">
    <property type="entry name" value="Peptidase_C14"/>
    <property type="match status" value="1"/>
</dbReference>